<name>A0ABW6AIH2_9BACT</name>
<gene>
    <name evidence="1" type="ORF">ACFS25_10770</name>
</gene>
<evidence type="ECO:0000313" key="1">
    <source>
        <dbReference type="EMBL" id="MFD2934267.1"/>
    </source>
</evidence>
<sequence length="69" mass="7369">MSNKRPLTDITEELTKTGFTVDQVLTEIGCVTGTASNDVAEKLRLIPGVADISPEQGIDIGPPDAEITW</sequence>
<accession>A0ABW6AIH2</accession>
<protein>
    <submittedName>
        <fullName evidence="1">Uncharacterized protein</fullName>
    </submittedName>
</protein>
<evidence type="ECO:0000313" key="2">
    <source>
        <dbReference type="Proteomes" id="UP001597512"/>
    </source>
</evidence>
<keyword evidence="2" id="KW-1185">Reference proteome</keyword>
<dbReference type="RefSeq" id="WP_381499813.1">
    <property type="nucleotide sequence ID" value="NZ_JBHUOM010000002.1"/>
</dbReference>
<reference evidence="2" key="1">
    <citation type="journal article" date="2019" name="Int. J. Syst. Evol. Microbiol.">
        <title>The Global Catalogue of Microorganisms (GCM) 10K type strain sequencing project: providing services to taxonomists for standard genome sequencing and annotation.</title>
        <authorList>
            <consortium name="The Broad Institute Genomics Platform"/>
            <consortium name="The Broad Institute Genome Sequencing Center for Infectious Disease"/>
            <person name="Wu L."/>
            <person name="Ma J."/>
        </authorList>
    </citation>
    <scope>NUCLEOTIDE SEQUENCE [LARGE SCALE GENOMIC DNA]</scope>
    <source>
        <strain evidence="2">KCTC 52490</strain>
    </source>
</reference>
<proteinExistence type="predicted"/>
<comment type="caution">
    <text evidence="1">The sequence shown here is derived from an EMBL/GenBank/DDBJ whole genome shotgun (WGS) entry which is preliminary data.</text>
</comment>
<dbReference type="Proteomes" id="UP001597512">
    <property type="component" value="Unassembled WGS sequence"/>
</dbReference>
<organism evidence="1 2">
    <name type="scientific">Spirosoma flavum</name>
    <dbReference type="NCBI Taxonomy" id="2048557"/>
    <lineage>
        <taxon>Bacteria</taxon>
        <taxon>Pseudomonadati</taxon>
        <taxon>Bacteroidota</taxon>
        <taxon>Cytophagia</taxon>
        <taxon>Cytophagales</taxon>
        <taxon>Cytophagaceae</taxon>
        <taxon>Spirosoma</taxon>
    </lineage>
</organism>
<dbReference type="EMBL" id="JBHUOM010000002">
    <property type="protein sequence ID" value="MFD2934267.1"/>
    <property type="molecule type" value="Genomic_DNA"/>
</dbReference>